<evidence type="ECO:0000313" key="2">
    <source>
        <dbReference type="Proteomes" id="UP001203423"/>
    </source>
</evidence>
<name>A0ABT0L765_9GAMM</name>
<sequence>MYAQVEKPKENKSRTVANSVAQKKCNGGISLPCSARCGYKSTQMTPAKTQNNYNNGIRTLLMGNGLIENNTEINREVKQLVKYDIQNEMMNTLGLPVNMQPYAGKLKIDEKHITDSHLYGGVLNDNTKTFFTVTGTALNQENQIMALVLDVIKNGEGNWNDSKTALTFYKENFTNTVGKDHNGKNLNRVFVSVDVSGMTTYDDWTKGKITTAYPY</sequence>
<reference evidence="1 2" key="1">
    <citation type="submission" date="2022-01" db="EMBL/GenBank/DDBJ databases">
        <title>Whole genome-based taxonomy of the Shewanellaceae.</title>
        <authorList>
            <person name="Martin-Rodriguez A.J."/>
        </authorList>
    </citation>
    <scope>NUCLEOTIDE SEQUENCE [LARGE SCALE GENOMIC DNA]</scope>
    <source>
        <strain evidence="1 2">DSM 17177</strain>
    </source>
</reference>
<keyword evidence="2" id="KW-1185">Reference proteome</keyword>
<protein>
    <submittedName>
        <fullName evidence="1">Uncharacterized protein</fullName>
    </submittedName>
</protein>
<gene>
    <name evidence="1" type="ORF">L2764_03355</name>
</gene>
<organism evidence="1 2">
    <name type="scientific">Shewanella surugensis</name>
    <dbReference type="NCBI Taxonomy" id="212020"/>
    <lineage>
        <taxon>Bacteria</taxon>
        <taxon>Pseudomonadati</taxon>
        <taxon>Pseudomonadota</taxon>
        <taxon>Gammaproteobacteria</taxon>
        <taxon>Alteromonadales</taxon>
        <taxon>Shewanellaceae</taxon>
        <taxon>Shewanella</taxon>
    </lineage>
</organism>
<proteinExistence type="predicted"/>
<accession>A0ABT0L765</accession>
<dbReference type="Proteomes" id="UP001203423">
    <property type="component" value="Unassembled WGS sequence"/>
</dbReference>
<dbReference type="EMBL" id="JAKIKS010000007">
    <property type="protein sequence ID" value="MCL1123542.1"/>
    <property type="molecule type" value="Genomic_DNA"/>
</dbReference>
<evidence type="ECO:0000313" key="1">
    <source>
        <dbReference type="EMBL" id="MCL1123542.1"/>
    </source>
</evidence>
<dbReference type="RefSeq" id="WP_248938829.1">
    <property type="nucleotide sequence ID" value="NZ_JAKIKS010000007.1"/>
</dbReference>
<comment type="caution">
    <text evidence="1">The sequence shown here is derived from an EMBL/GenBank/DDBJ whole genome shotgun (WGS) entry which is preliminary data.</text>
</comment>